<dbReference type="SUPFAM" id="SSF47370">
    <property type="entry name" value="Bromodomain"/>
    <property type="match status" value="1"/>
</dbReference>
<dbReference type="EMBL" id="AGNL01014439">
    <property type="protein sequence ID" value="EJK66714.1"/>
    <property type="molecule type" value="Genomic_DNA"/>
</dbReference>
<dbReference type="CDD" id="cd04369">
    <property type="entry name" value="Bromodomain"/>
    <property type="match status" value="1"/>
</dbReference>
<feature type="domain" description="Bromo" evidence="3">
    <location>
        <begin position="1"/>
        <end position="46"/>
    </location>
</feature>
<proteinExistence type="predicted"/>
<dbReference type="Pfam" id="PF00439">
    <property type="entry name" value="Bromodomain"/>
    <property type="match status" value="1"/>
</dbReference>
<evidence type="ECO:0000259" key="3">
    <source>
        <dbReference type="PROSITE" id="PS50014"/>
    </source>
</evidence>
<accession>K0SP26</accession>
<gene>
    <name evidence="4" type="ORF">THAOC_12337</name>
</gene>
<name>K0SP26_THAOC</name>
<reference evidence="4 5" key="1">
    <citation type="journal article" date="2012" name="Genome Biol.">
        <title>Genome and low-iron response of an oceanic diatom adapted to chronic iron limitation.</title>
        <authorList>
            <person name="Lommer M."/>
            <person name="Specht M."/>
            <person name="Roy A.S."/>
            <person name="Kraemer L."/>
            <person name="Andreson R."/>
            <person name="Gutowska M.A."/>
            <person name="Wolf J."/>
            <person name="Bergner S.V."/>
            <person name="Schilhabel M.B."/>
            <person name="Klostermeier U.C."/>
            <person name="Beiko R.G."/>
            <person name="Rosenstiel P."/>
            <person name="Hippler M."/>
            <person name="Laroche J."/>
        </authorList>
    </citation>
    <scope>NUCLEOTIDE SEQUENCE [LARGE SCALE GENOMIC DNA]</scope>
    <source>
        <strain evidence="4 5">CCMP1005</strain>
    </source>
</reference>
<sequence>MDFHTMRAKVDGGGYGKKDQAGKLYDDFLLAFDNCKEFNGEGEVFEEAGKVLKALPVVFAKACDEPSKEFAKDLQTDEFASSCYRLSGNGEYYGFSGFSPT</sequence>
<evidence type="ECO:0000313" key="5">
    <source>
        <dbReference type="Proteomes" id="UP000266841"/>
    </source>
</evidence>
<dbReference type="OrthoDB" id="2506810at2759"/>
<dbReference type="InterPro" id="IPR001487">
    <property type="entry name" value="Bromodomain"/>
</dbReference>
<comment type="caution">
    <text evidence="4">The sequence shown here is derived from an EMBL/GenBank/DDBJ whole genome shotgun (WGS) entry which is preliminary data.</text>
</comment>
<evidence type="ECO:0000313" key="4">
    <source>
        <dbReference type="EMBL" id="EJK66714.1"/>
    </source>
</evidence>
<evidence type="ECO:0000256" key="2">
    <source>
        <dbReference type="PROSITE-ProRule" id="PRU00035"/>
    </source>
</evidence>
<evidence type="ECO:0000256" key="1">
    <source>
        <dbReference type="ARBA" id="ARBA00023117"/>
    </source>
</evidence>
<organism evidence="4 5">
    <name type="scientific">Thalassiosira oceanica</name>
    <name type="common">Marine diatom</name>
    <dbReference type="NCBI Taxonomy" id="159749"/>
    <lineage>
        <taxon>Eukaryota</taxon>
        <taxon>Sar</taxon>
        <taxon>Stramenopiles</taxon>
        <taxon>Ochrophyta</taxon>
        <taxon>Bacillariophyta</taxon>
        <taxon>Coscinodiscophyceae</taxon>
        <taxon>Thalassiosirophycidae</taxon>
        <taxon>Thalassiosirales</taxon>
        <taxon>Thalassiosiraceae</taxon>
        <taxon>Thalassiosira</taxon>
    </lineage>
</organism>
<protein>
    <recommendedName>
        <fullName evidence="3">Bromo domain-containing protein</fullName>
    </recommendedName>
</protein>
<dbReference type="AlphaFoldDB" id="K0SP26"/>
<dbReference type="PROSITE" id="PS50014">
    <property type="entry name" value="BROMODOMAIN_2"/>
    <property type="match status" value="1"/>
</dbReference>
<keyword evidence="1 2" id="KW-0103">Bromodomain</keyword>
<dbReference type="Gene3D" id="1.20.920.10">
    <property type="entry name" value="Bromodomain-like"/>
    <property type="match status" value="1"/>
</dbReference>
<dbReference type="InterPro" id="IPR036427">
    <property type="entry name" value="Bromodomain-like_sf"/>
</dbReference>
<keyword evidence="5" id="KW-1185">Reference proteome</keyword>
<dbReference type="Proteomes" id="UP000266841">
    <property type="component" value="Unassembled WGS sequence"/>
</dbReference>